<feature type="domain" description="Outer membrane channel protein CpnT-like N-terminal" evidence="2">
    <location>
        <begin position="117"/>
        <end position="238"/>
    </location>
</feature>
<sequence>MAQHGVDQVHSALLAGLAGTETMAGNDDGGVRFAGEYNPAAQDVVMGISAARTGCGVLAKRLADTANVWADAEHYASGGRSPMGMAAVSADISDASMGCSAMVPSAVGQSMGLPEGWEWIQSVCGAVWPNGDPDRLRKAAGAWKQAGNDLNSVADRLGNAQTPLLSLVTPDLNLILTKLGEFKAFVQETAQHCTDIGDACDSYAAGLDEAHNSIRTELAELLAFTVAFEAGAALLAVFTVGASEVVGNVAVVGRIALAGTRVAGIITRVGATAASIAGRISSAAAAIGRTTALVRELAVIKNITYLGSKAPAWVKLTTSMTVNTGVSVGIDAAANGGKVNHFGADLAAGFLPFGLSKITTGLKAEIGASGAFSGVSSKLDDVLRTTAGVPGAWNKQLNKVKPNTTYVVDQKFSFKTNASGQVTEGSATLDSLTPGVRNPYQQKIAGVPDRLPTDDGGHIFGTQFGGPGEAINLTAMRNDLNRLGKREYYALEQEWAKAIAEGKVVKVKINIDYPSPDNFRPKRYRIEYQIDSGPLKTQTFKN</sequence>
<dbReference type="RefSeq" id="WP_179389348.1">
    <property type="nucleotide sequence ID" value="NZ_JACBYQ010000002.1"/>
</dbReference>
<dbReference type="AlphaFoldDB" id="A0A7Y9LU14"/>
<feature type="domain" description="Type VII secretion system protein EssD-like" evidence="1">
    <location>
        <begin position="402"/>
        <end position="531"/>
    </location>
</feature>
<dbReference type="InterPro" id="IPR044927">
    <property type="entry name" value="Endonuclea_NS_2"/>
</dbReference>
<organism evidence="3 4">
    <name type="scientific">Psychromicrobium silvestre</name>
    <dbReference type="NCBI Taxonomy" id="1645614"/>
    <lineage>
        <taxon>Bacteria</taxon>
        <taxon>Bacillati</taxon>
        <taxon>Actinomycetota</taxon>
        <taxon>Actinomycetes</taxon>
        <taxon>Micrococcales</taxon>
        <taxon>Micrococcaceae</taxon>
        <taxon>Psychromicrobium</taxon>
    </lineage>
</organism>
<evidence type="ECO:0000259" key="2">
    <source>
        <dbReference type="Pfam" id="PF25547"/>
    </source>
</evidence>
<evidence type="ECO:0000313" key="4">
    <source>
        <dbReference type="Proteomes" id="UP000521748"/>
    </source>
</evidence>
<dbReference type="Pfam" id="PF13930">
    <property type="entry name" value="Endonuclea_NS_2"/>
    <property type="match status" value="1"/>
</dbReference>
<proteinExistence type="predicted"/>
<dbReference type="Pfam" id="PF25547">
    <property type="entry name" value="WXG100_2"/>
    <property type="match status" value="1"/>
</dbReference>
<dbReference type="Proteomes" id="UP000521748">
    <property type="component" value="Unassembled WGS sequence"/>
</dbReference>
<keyword evidence="4" id="KW-1185">Reference proteome</keyword>
<name>A0A7Y9LU14_9MICC</name>
<evidence type="ECO:0008006" key="5">
    <source>
        <dbReference type="Google" id="ProtNLM"/>
    </source>
</evidence>
<dbReference type="InterPro" id="IPR057746">
    <property type="entry name" value="CpnT-like_N"/>
</dbReference>
<accession>A0A7Y9LU14</accession>
<reference evidence="3 4" key="1">
    <citation type="submission" date="2020-07" db="EMBL/GenBank/DDBJ databases">
        <title>Sequencing the genomes of 1000 actinobacteria strains.</title>
        <authorList>
            <person name="Klenk H.-P."/>
        </authorList>
    </citation>
    <scope>NUCLEOTIDE SEQUENCE [LARGE SCALE GENOMIC DNA]</scope>
    <source>
        <strain evidence="3 4">DSM 102047</strain>
    </source>
</reference>
<evidence type="ECO:0000259" key="1">
    <source>
        <dbReference type="Pfam" id="PF13930"/>
    </source>
</evidence>
<dbReference type="EMBL" id="JACBYQ010000002">
    <property type="protein sequence ID" value="NYE95582.1"/>
    <property type="molecule type" value="Genomic_DNA"/>
</dbReference>
<gene>
    <name evidence="3" type="ORF">FHU41_001832</name>
</gene>
<evidence type="ECO:0000313" key="3">
    <source>
        <dbReference type="EMBL" id="NYE95582.1"/>
    </source>
</evidence>
<protein>
    <recommendedName>
        <fullName evidence="5">DNA/RNA non-specific endonuclease</fullName>
    </recommendedName>
</protein>
<comment type="caution">
    <text evidence="3">The sequence shown here is derived from an EMBL/GenBank/DDBJ whole genome shotgun (WGS) entry which is preliminary data.</text>
</comment>